<evidence type="ECO:0000259" key="1">
    <source>
        <dbReference type="Pfam" id="PF01909"/>
    </source>
</evidence>
<sequence>MNSGKLIGAYVFGSVGRGQHDSLSDLDVLAVVENGSGKVDEALVASLIPDDLTPLKLSISWYGRNRLREMFQNGELFAWHLHQETIPLFDPHQFLKALGQPNHYRDCLADVASFQKVLSEIPLQVSRNESNAVYEAGLIYVCLRNIAMAASWALCEKPDFSRYSAFRLRGYYPCPISLSEFELTMSCRMAGQRGLDPPKGVDRSFVLDLFERLEHWVQGLTIALQREALHGR</sequence>
<name>A0ABV6YDG8_9HYPH</name>
<evidence type="ECO:0000313" key="2">
    <source>
        <dbReference type="EMBL" id="MFC1459291.1"/>
    </source>
</evidence>
<dbReference type="Gene3D" id="3.30.460.10">
    <property type="entry name" value="Beta Polymerase, domain 2"/>
    <property type="match status" value="1"/>
</dbReference>
<dbReference type="RefSeq" id="WP_377030973.1">
    <property type="nucleotide sequence ID" value="NZ_JBHOMY010000084.1"/>
</dbReference>
<dbReference type="InterPro" id="IPR043519">
    <property type="entry name" value="NT_sf"/>
</dbReference>
<accession>A0ABV6YDG8</accession>
<reference evidence="2 3" key="1">
    <citation type="submission" date="2024-09" db="EMBL/GenBank/DDBJ databases">
        <title>Nodulacao em especies de Leguminosae Basais da Amazonia e Caracterizacao dos Rizobios e Bacterias Associadas aos Nodulos.</title>
        <authorList>
            <person name="Jambeiro I.C.A."/>
            <person name="Lopes I.S."/>
            <person name="Aguiar E.R.G.R."/>
            <person name="Santos A.F.J."/>
            <person name="Dos Santos J.M.F."/>
            <person name="Gross E."/>
        </authorList>
    </citation>
    <scope>NUCLEOTIDE SEQUENCE [LARGE SCALE GENOMIC DNA]</scope>
    <source>
        <strain evidence="2 3">BRUESC1165</strain>
    </source>
</reference>
<gene>
    <name evidence="2" type="ORF">ACETIH_21805</name>
</gene>
<dbReference type="InterPro" id="IPR002934">
    <property type="entry name" value="Polymerase_NTP_transf_dom"/>
</dbReference>
<keyword evidence="3" id="KW-1185">Reference proteome</keyword>
<evidence type="ECO:0000313" key="3">
    <source>
        <dbReference type="Proteomes" id="UP001593940"/>
    </source>
</evidence>
<dbReference type="EMBL" id="JBHOMY010000084">
    <property type="protein sequence ID" value="MFC1459291.1"/>
    <property type="molecule type" value="Genomic_DNA"/>
</dbReference>
<comment type="caution">
    <text evidence="2">The sequence shown here is derived from an EMBL/GenBank/DDBJ whole genome shotgun (WGS) entry which is preliminary data.</text>
</comment>
<feature type="domain" description="Polymerase nucleotidyl transferase" evidence="1">
    <location>
        <begin position="7"/>
        <end position="38"/>
    </location>
</feature>
<organism evidence="2 3">
    <name type="scientific">Microvirga arabica</name>
    <dbReference type="NCBI Taxonomy" id="1128671"/>
    <lineage>
        <taxon>Bacteria</taxon>
        <taxon>Pseudomonadati</taxon>
        <taxon>Pseudomonadota</taxon>
        <taxon>Alphaproteobacteria</taxon>
        <taxon>Hyphomicrobiales</taxon>
        <taxon>Methylobacteriaceae</taxon>
        <taxon>Microvirga</taxon>
    </lineage>
</organism>
<dbReference type="Proteomes" id="UP001593940">
    <property type="component" value="Unassembled WGS sequence"/>
</dbReference>
<dbReference type="CDD" id="cd05403">
    <property type="entry name" value="NT_KNTase_like"/>
    <property type="match status" value="1"/>
</dbReference>
<dbReference type="Pfam" id="PF01909">
    <property type="entry name" value="NTP_transf_2"/>
    <property type="match status" value="1"/>
</dbReference>
<protein>
    <submittedName>
        <fullName evidence="2">Nucleotidyltransferase domain-containing protein</fullName>
    </submittedName>
</protein>
<proteinExistence type="predicted"/>
<dbReference type="SUPFAM" id="SSF81301">
    <property type="entry name" value="Nucleotidyltransferase"/>
    <property type="match status" value="1"/>
</dbReference>